<dbReference type="STRING" id="1227549.SAMN05444007_11821"/>
<dbReference type="SUPFAM" id="SSF48403">
    <property type="entry name" value="Ankyrin repeat"/>
    <property type="match status" value="1"/>
</dbReference>
<dbReference type="Pfam" id="PF12796">
    <property type="entry name" value="Ank_2"/>
    <property type="match status" value="1"/>
</dbReference>
<evidence type="ECO:0000313" key="2">
    <source>
        <dbReference type="Proteomes" id="UP000199379"/>
    </source>
</evidence>
<dbReference type="Gene3D" id="1.25.40.20">
    <property type="entry name" value="Ankyrin repeat-containing domain"/>
    <property type="match status" value="1"/>
</dbReference>
<accession>A0A1H7DZZ1</accession>
<dbReference type="AlphaFoldDB" id="A0A1H7DZZ1"/>
<sequence length="81" mass="8252">MGRLIAGGAPLDHVNNLGWTALIEAVILGDGGPDHIATVRALVEAGAEVSIADRDGVTPLAHTGARGYSDIVAIIRDAGNR</sequence>
<evidence type="ECO:0000313" key="1">
    <source>
        <dbReference type="EMBL" id="SEK07313.1"/>
    </source>
</evidence>
<dbReference type="InterPro" id="IPR002110">
    <property type="entry name" value="Ankyrin_rpt"/>
</dbReference>
<dbReference type="InterPro" id="IPR036770">
    <property type="entry name" value="Ankyrin_rpt-contain_sf"/>
</dbReference>
<protein>
    <submittedName>
        <fullName evidence="1">Uncharacterized protein</fullName>
    </submittedName>
</protein>
<organism evidence="1 2">
    <name type="scientific">Cribrihabitans marinus</name>
    <dbReference type="NCBI Taxonomy" id="1227549"/>
    <lineage>
        <taxon>Bacteria</taxon>
        <taxon>Pseudomonadati</taxon>
        <taxon>Pseudomonadota</taxon>
        <taxon>Alphaproteobacteria</taxon>
        <taxon>Rhodobacterales</taxon>
        <taxon>Paracoccaceae</taxon>
        <taxon>Cribrihabitans</taxon>
    </lineage>
</organism>
<keyword evidence="2" id="KW-1185">Reference proteome</keyword>
<gene>
    <name evidence="1" type="ORF">SAMN05444007_11821</name>
</gene>
<reference evidence="1 2" key="1">
    <citation type="submission" date="2016-10" db="EMBL/GenBank/DDBJ databases">
        <authorList>
            <person name="de Groot N.N."/>
        </authorList>
    </citation>
    <scope>NUCLEOTIDE SEQUENCE [LARGE SCALE GENOMIC DNA]</scope>
    <source>
        <strain evidence="1 2">DSM 29340</strain>
    </source>
</reference>
<dbReference type="Proteomes" id="UP000199379">
    <property type="component" value="Unassembled WGS sequence"/>
</dbReference>
<name>A0A1H7DZZ1_9RHOB</name>
<dbReference type="EMBL" id="FNYD01000018">
    <property type="protein sequence ID" value="SEK07313.1"/>
    <property type="molecule type" value="Genomic_DNA"/>
</dbReference>
<dbReference type="RefSeq" id="WP_218142441.1">
    <property type="nucleotide sequence ID" value="NZ_BMGV01000016.1"/>
</dbReference>
<proteinExistence type="predicted"/>